<organism evidence="3 4">
    <name type="scientific">Strigamia maritima</name>
    <name type="common">European centipede</name>
    <name type="synonym">Geophilus maritimus</name>
    <dbReference type="NCBI Taxonomy" id="126957"/>
    <lineage>
        <taxon>Eukaryota</taxon>
        <taxon>Metazoa</taxon>
        <taxon>Ecdysozoa</taxon>
        <taxon>Arthropoda</taxon>
        <taxon>Myriapoda</taxon>
        <taxon>Chilopoda</taxon>
        <taxon>Pleurostigmophora</taxon>
        <taxon>Geophilomorpha</taxon>
        <taxon>Linotaeniidae</taxon>
        <taxon>Strigamia</taxon>
    </lineage>
</organism>
<dbReference type="PhylomeDB" id="T1IZU4"/>
<protein>
    <recommendedName>
        <fullName evidence="2">MATH domain-containing protein</fullName>
    </recommendedName>
</protein>
<dbReference type="STRING" id="126957.T1IZU4"/>
<name>T1IZU4_STRMM</name>
<keyword evidence="1" id="KW-0175">Coiled coil</keyword>
<evidence type="ECO:0000313" key="3">
    <source>
        <dbReference type="EnsemblMetazoa" id="SMAR006780-PA"/>
    </source>
</evidence>
<dbReference type="eggNOG" id="KOG0297">
    <property type="taxonomic scope" value="Eukaryota"/>
</dbReference>
<feature type="domain" description="MATH" evidence="2">
    <location>
        <begin position="306"/>
        <end position="452"/>
    </location>
</feature>
<dbReference type="EMBL" id="JH431724">
    <property type="status" value="NOT_ANNOTATED_CDS"/>
    <property type="molecule type" value="Genomic_DNA"/>
</dbReference>
<dbReference type="SMART" id="SM00061">
    <property type="entry name" value="MATH"/>
    <property type="match status" value="1"/>
</dbReference>
<accession>T1IZU4</accession>
<dbReference type="InterPro" id="IPR002083">
    <property type="entry name" value="MATH/TRAF_dom"/>
</dbReference>
<dbReference type="PANTHER" id="PTHR10131">
    <property type="entry name" value="TNF RECEPTOR ASSOCIATED FACTOR"/>
    <property type="match status" value="1"/>
</dbReference>
<dbReference type="GO" id="GO:0043122">
    <property type="term" value="P:regulation of canonical NF-kappaB signal transduction"/>
    <property type="evidence" value="ECO:0007669"/>
    <property type="project" value="TreeGrafter"/>
</dbReference>
<evidence type="ECO:0000256" key="1">
    <source>
        <dbReference type="SAM" id="Coils"/>
    </source>
</evidence>
<keyword evidence="4" id="KW-1185">Reference proteome</keyword>
<dbReference type="AlphaFoldDB" id="T1IZU4"/>
<proteinExistence type="predicted"/>
<dbReference type="InterPro" id="IPR008974">
    <property type="entry name" value="TRAF-like"/>
</dbReference>
<evidence type="ECO:0000313" key="4">
    <source>
        <dbReference type="Proteomes" id="UP000014500"/>
    </source>
</evidence>
<dbReference type="OMA" id="HYDIITE"/>
<dbReference type="Pfam" id="PF22486">
    <property type="entry name" value="MATH_2"/>
    <property type="match status" value="1"/>
</dbReference>
<dbReference type="EnsemblMetazoa" id="SMAR006780-RA">
    <property type="protein sequence ID" value="SMAR006780-PA"/>
    <property type="gene ID" value="SMAR006780"/>
</dbReference>
<dbReference type="Proteomes" id="UP000014500">
    <property type="component" value="Unassembled WGS sequence"/>
</dbReference>
<reference evidence="4" key="1">
    <citation type="submission" date="2011-05" db="EMBL/GenBank/DDBJ databases">
        <authorList>
            <person name="Richards S.R."/>
            <person name="Qu J."/>
            <person name="Jiang H."/>
            <person name="Jhangiani S.N."/>
            <person name="Agravi P."/>
            <person name="Goodspeed R."/>
            <person name="Gross S."/>
            <person name="Mandapat C."/>
            <person name="Jackson L."/>
            <person name="Mathew T."/>
            <person name="Pu L."/>
            <person name="Thornton R."/>
            <person name="Saada N."/>
            <person name="Wilczek-Boney K.B."/>
            <person name="Lee S."/>
            <person name="Kovar C."/>
            <person name="Wu Y."/>
            <person name="Scherer S.E."/>
            <person name="Worley K.C."/>
            <person name="Muzny D.M."/>
            <person name="Gibbs R."/>
        </authorList>
    </citation>
    <scope>NUCLEOTIDE SEQUENCE</scope>
    <source>
        <strain evidence="4">Brora</strain>
    </source>
</reference>
<dbReference type="HOGENOM" id="CLU_037167_1_1_1"/>
<feature type="coiled-coil region" evidence="1">
    <location>
        <begin position="139"/>
        <end position="213"/>
    </location>
</feature>
<sequence>MRFSNSVQLPVNFVMTNFPVEQLHTICKNVGVTYIGANLPHSVVNFKCVGNRMEVEKHEECNHTDLMIKVLLTLQAEQASNASMISRSCSELKSLRAVISQLAMLKEKEETYSRGTDNACQDCNRSEMHKECAIKLKIVHGIKETLDQQSKKLKKLERTLDFVSDELTSTANTDRCQNDQAFKRIDRTMAEDKDRFEHMYKKMEKSIDLMKEKLCHFEEYVSKNIETITKKQTAQCEKLECIEENVMTELKANHELADSLIKGKKVLNDKIDTVSIKQDNMKCEMTRIKGDIECEMKKQLDLRFKSFQYIWKVEKFAHYQQTAKTCNQTTIYSQPFYSSEFGYKMRLQICPNGDGIGEGSHLSFFLQVLQGPNDEVLNWPIQFTALFSVLDQSYKKDHFFAEFHSDPCEFKECYEKPICEHNLACGFPTFICLDKLKKCYLVDDTIFFKVEFKINS</sequence>
<dbReference type="Gene3D" id="2.60.210.10">
    <property type="entry name" value="Apoptosis, Tumor Necrosis Factor Receptor Associated Protein 2, Chain A"/>
    <property type="match status" value="1"/>
</dbReference>
<reference evidence="3" key="2">
    <citation type="submission" date="2015-02" db="UniProtKB">
        <authorList>
            <consortium name="EnsemblMetazoa"/>
        </authorList>
    </citation>
    <scope>IDENTIFICATION</scope>
</reference>
<evidence type="ECO:0000259" key="2">
    <source>
        <dbReference type="PROSITE" id="PS50144"/>
    </source>
</evidence>
<dbReference type="PROSITE" id="PS50144">
    <property type="entry name" value="MATH"/>
    <property type="match status" value="1"/>
</dbReference>
<dbReference type="PANTHER" id="PTHR10131:SF94">
    <property type="entry name" value="TNF RECEPTOR-ASSOCIATED FACTOR 4"/>
    <property type="match status" value="1"/>
</dbReference>
<dbReference type="SUPFAM" id="SSF49599">
    <property type="entry name" value="TRAF domain-like"/>
    <property type="match status" value="1"/>
</dbReference>